<evidence type="ECO:0000313" key="1">
    <source>
        <dbReference type="EMBL" id="GIF73038.1"/>
    </source>
</evidence>
<dbReference type="InterPro" id="IPR011008">
    <property type="entry name" value="Dimeric_a/b-barrel"/>
</dbReference>
<organism evidence="1 2">
    <name type="scientific">Asanoa siamensis</name>
    <dbReference type="NCBI Taxonomy" id="926357"/>
    <lineage>
        <taxon>Bacteria</taxon>
        <taxon>Bacillati</taxon>
        <taxon>Actinomycetota</taxon>
        <taxon>Actinomycetes</taxon>
        <taxon>Micromonosporales</taxon>
        <taxon>Micromonosporaceae</taxon>
        <taxon>Asanoa</taxon>
    </lineage>
</organism>
<dbReference type="Gene3D" id="3.30.70.100">
    <property type="match status" value="1"/>
</dbReference>
<dbReference type="SUPFAM" id="SSF54909">
    <property type="entry name" value="Dimeric alpha+beta barrel"/>
    <property type="match status" value="1"/>
</dbReference>
<protein>
    <recommendedName>
        <fullName evidence="3">Ethyl tert-butyl ether degradation protein EthD</fullName>
    </recommendedName>
</protein>
<accession>A0ABQ4CP15</accession>
<comment type="caution">
    <text evidence="1">The sequence shown here is derived from an EMBL/GenBank/DDBJ whole genome shotgun (WGS) entry which is preliminary data.</text>
</comment>
<keyword evidence="2" id="KW-1185">Reference proteome</keyword>
<evidence type="ECO:0000313" key="2">
    <source>
        <dbReference type="Proteomes" id="UP000604117"/>
    </source>
</evidence>
<evidence type="ECO:0008006" key="3">
    <source>
        <dbReference type="Google" id="ProtNLM"/>
    </source>
</evidence>
<sequence length="114" mass="12551">MWLKSENYREGNGIMPTKISLIIDNPANPEAFEQAYAKVRQAAEQLPKLQRLESAKVWPKEDGTPTPAYRTLDLYFASYEDASAAVTTPAAAALFGGLTGTQVTFMGLFSDMEE</sequence>
<dbReference type="EMBL" id="BONE01000017">
    <property type="protein sequence ID" value="GIF73038.1"/>
    <property type="molecule type" value="Genomic_DNA"/>
</dbReference>
<name>A0ABQ4CP15_9ACTN</name>
<dbReference type="Proteomes" id="UP000604117">
    <property type="component" value="Unassembled WGS sequence"/>
</dbReference>
<proteinExistence type="predicted"/>
<gene>
    <name evidence="1" type="ORF">Asi02nite_25560</name>
</gene>
<reference evidence="1 2" key="1">
    <citation type="submission" date="2021-01" db="EMBL/GenBank/DDBJ databases">
        <title>Whole genome shotgun sequence of Asanoa siamensis NBRC 107932.</title>
        <authorList>
            <person name="Komaki H."/>
            <person name="Tamura T."/>
        </authorList>
    </citation>
    <scope>NUCLEOTIDE SEQUENCE [LARGE SCALE GENOMIC DNA]</scope>
    <source>
        <strain evidence="1 2">NBRC 107932</strain>
    </source>
</reference>